<dbReference type="PANTHER" id="PTHR12121">
    <property type="entry name" value="CARBON CATABOLITE REPRESSOR PROTEIN 4"/>
    <property type="match status" value="1"/>
</dbReference>
<dbReference type="InterPro" id="IPR050410">
    <property type="entry name" value="CCR4/nocturin_mRNA_transcr"/>
</dbReference>
<feature type="domain" description="Endonuclease/exonuclease/phosphatase" evidence="1">
    <location>
        <begin position="24"/>
        <end position="258"/>
    </location>
</feature>
<dbReference type="Proteomes" id="UP000694255">
    <property type="component" value="Unassembled WGS sequence"/>
</dbReference>
<organism evidence="2 3">
    <name type="scientific">[Candida] subhashii</name>
    <dbReference type="NCBI Taxonomy" id="561895"/>
    <lineage>
        <taxon>Eukaryota</taxon>
        <taxon>Fungi</taxon>
        <taxon>Dikarya</taxon>
        <taxon>Ascomycota</taxon>
        <taxon>Saccharomycotina</taxon>
        <taxon>Pichiomycetes</taxon>
        <taxon>Debaryomycetaceae</taxon>
        <taxon>Spathaspora</taxon>
    </lineage>
</organism>
<comment type="caution">
    <text evidence="2">The sequence shown here is derived from an EMBL/GenBank/DDBJ whole genome shotgun (WGS) entry which is preliminary data.</text>
</comment>
<reference evidence="2 3" key="1">
    <citation type="journal article" date="2021" name="DNA Res.">
        <title>Genome analysis of Candida subhashii reveals its hybrid nature and dual mitochondrial genome conformations.</title>
        <authorList>
            <person name="Mixao V."/>
            <person name="Hegedusova E."/>
            <person name="Saus E."/>
            <person name="Pryszcz L.P."/>
            <person name="Cillingova A."/>
            <person name="Nosek J."/>
            <person name="Gabaldon T."/>
        </authorList>
    </citation>
    <scope>NUCLEOTIDE SEQUENCE [LARGE SCALE GENOMIC DNA]</scope>
    <source>
        <strain evidence="2 3">CBS 10753</strain>
    </source>
</reference>
<dbReference type="GO" id="GO:0000175">
    <property type="term" value="F:3'-5'-RNA exonuclease activity"/>
    <property type="evidence" value="ECO:0007669"/>
    <property type="project" value="TreeGrafter"/>
</dbReference>
<proteinExistence type="predicted"/>
<evidence type="ECO:0000259" key="1">
    <source>
        <dbReference type="Pfam" id="PF03372"/>
    </source>
</evidence>
<protein>
    <recommendedName>
        <fullName evidence="1">Endonuclease/exonuclease/phosphatase domain-containing protein</fullName>
    </recommendedName>
</protein>
<keyword evidence="3" id="KW-1185">Reference proteome</keyword>
<evidence type="ECO:0000313" key="3">
    <source>
        <dbReference type="Proteomes" id="UP000694255"/>
    </source>
</evidence>
<sequence>MSNEVKGLLIVQCYAVGIQGEKPWTERKDTLLRAMSKSKSEIPTFITLQEVLVKQLNDIKYGLNGNENSYPWTHFGTGRDDGANGGEFSPIIYNAEDWKLQSGTQKWLSLTPDIPSAHPTTTYKRIVTMCTFTHKQTGAGINVVNTHYDHISNEARNYGSELIVKYVSEFVNNYPTVVTGDLNSARTGSSYKILANAFADTYNIASVKVNENLPTFSGFSGKEGDTIDFIFASRGIIGASKHEVVDNLMDNGLRFSDHRPVVADFSI</sequence>
<name>A0A8J5V104_9ASCO</name>
<dbReference type="CDD" id="cd09083">
    <property type="entry name" value="EEP-1"/>
    <property type="match status" value="1"/>
</dbReference>
<dbReference type="AlphaFoldDB" id="A0A8J5V104"/>
<dbReference type="GeneID" id="73467526"/>
<dbReference type="PANTHER" id="PTHR12121:SF36">
    <property type="entry name" value="ENDONUCLEASE_EXONUCLEASE_PHOSPHATASE DOMAIN-CONTAINING PROTEIN"/>
    <property type="match status" value="1"/>
</dbReference>
<dbReference type="Pfam" id="PF03372">
    <property type="entry name" value="Exo_endo_phos"/>
    <property type="match status" value="1"/>
</dbReference>
<dbReference type="EMBL" id="JAGSYN010000047">
    <property type="protein sequence ID" value="KAG7665705.1"/>
    <property type="molecule type" value="Genomic_DNA"/>
</dbReference>
<gene>
    <name evidence="2" type="ORF">J8A68_000725</name>
</gene>
<accession>A0A8J5V104</accession>
<dbReference type="OrthoDB" id="276515at2759"/>
<dbReference type="InterPro" id="IPR005135">
    <property type="entry name" value="Endo/exonuclease/phosphatase"/>
</dbReference>
<evidence type="ECO:0000313" key="2">
    <source>
        <dbReference type="EMBL" id="KAG7665705.1"/>
    </source>
</evidence>
<dbReference type="RefSeq" id="XP_049265937.1">
    <property type="nucleotide sequence ID" value="XM_049410430.1"/>
</dbReference>